<dbReference type="SUPFAM" id="SSF53335">
    <property type="entry name" value="S-adenosyl-L-methionine-dependent methyltransferases"/>
    <property type="match status" value="1"/>
</dbReference>
<dbReference type="GO" id="GO:0070475">
    <property type="term" value="P:rRNA base methylation"/>
    <property type="evidence" value="ECO:0007669"/>
    <property type="project" value="UniProtKB-UniRule"/>
</dbReference>
<dbReference type="InterPro" id="IPR023397">
    <property type="entry name" value="SAM-dep_MeTrfase_MraW_recog"/>
</dbReference>
<keyword evidence="6 7" id="KW-0949">S-adenosyl-L-methionine</keyword>
<reference evidence="8" key="1">
    <citation type="submission" date="2022-01" db="EMBL/GenBank/DDBJ databases">
        <title>Whole genome-based taxonomy of the Shewanellaceae.</title>
        <authorList>
            <person name="Martin-Rodriguez A.J."/>
        </authorList>
    </citation>
    <scope>NUCLEOTIDE SEQUENCE</scope>
    <source>
        <strain evidence="8">DSM 23803</strain>
    </source>
</reference>
<dbReference type="PIRSF" id="PIRSF004486">
    <property type="entry name" value="MraW"/>
    <property type="match status" value="1"/>
</dbReference>
<dbReference type="HAMAP" id="MF_01007">
    <property type="entry name" value="16SrRNA_methyltr_H"/>
    <property type="match status" value="1"/>
</dbReference>
<evidence type="ECO:0000256" key="7">
    <source>
        <dbReference type="HAMAP-Rule" id="MF_01007"/>
    </source>
</evidence>
<protein>
    <recommendedName>
        <fullName evidence="7">Ribosomal RNA small subunit methyltransferase H</fullName>
        <ecNumber evidence="7">2.1.1.199</ecNumber>
    </recommendedName>
    <alternativeName>
        <fullName evidence="7">16S rRNA m(4)C1402 methyltransferase</fullName>
    </alternativeName>
    <alternativeName>
        <fullName evidence="7">rRNA (cytosine-N(4)-)-methyltransferase RsmH</fullName>
    </alternativeName>
</protein>
<comment type="similarity">
    <text evidence="1 7">Belongs to the methyltransferase superfamily. RsmH family.</text>
</comment>
<dbReference type="GO" id="GO:0071424">
    <property type="term" value="F:rRNA (cytosine-N4-)-methyltransferase activity"/>
    <property type="evidence" value="ECO:0007669"/>
    <property type="project" value="UniProtKB-UniRule"/>
</dbReference>
<dbReference type="EC" id="2.1.1.199" evidence="7"/>
<evidence type="ECO:0000313" key="9">
    <source>
        <dbReference type="Proteomes" id="UP001139408"/>
    </source>
</evidence>
<dbReference type="SUPFAM" id="SSF81799">
    <property type="entry name" value="Putative methyltransferase TM0872, insert domain"/>
    <property type="match status" value="1"/>
</dbReference>
<dbReference type="FunFam" id="1.10.150.170:FF:000001">
    <property type="entry name" value="Ribosomal RNA small subunit methyltransferase H"/>
    <property type="match status" value="1"/>
</dbReference>
<dbReference type="EMBL" id="JAKILJ010000047">
    <property type="protein sequence ID" value="MCL1107029.1"/>
    <property type="molecule type" value="Genomic_DNA"/>
</dbReference>
<name>A0A9X1Z844_9GAMM</name>
<evidence type="ECO:0000256" key="5">
    <source>
        <dbReference type="ARBA" id="ARBA00022679"/>
    </source>
</evidence>
<evidence type="ECO:0000256" key="4">
    <source>
        <dbReference type="ARBA" id="ARBA00022603"/>
    </source>
</evidence>
<dbReference type="PANTHER" id="PTHR11265">
    <property type="entry name" value="S-ADENOSYL-METHYLTRANSFERASE MRAW"/>
    <property type="match status" value="1"/>
</dbReference>
<dbReference type="AlphaFoldDB" id="A0A9X1Z844"/>
<keyword evidence="5 7" id="KW-0808">Transferase</keyword>
<proteinExistence type="inferred from homology"/>
<feature type="binding site" evidence="7">
    <location>
        <position position="109"/>
    </location>
    <ligand>
        <name>S-adenosyl-L-methionine</name>
        <dbReference type="ChEBI" id="CHEBI:59789"/>
    </ligand>
</feature>
<comment type="function">
    <text evidence="7">Specifically methylates the N4 position of cytidine in position 1402 (C1402) of 16S rRNA.</text>
</comment>
<organism evidence="8 9">
    <name type="scientific">Shewanella algicola</name>
    <dbReference type="NCBI Taxonomy" id="640633"/>
    <lineage>
        <taxon>Bacteria</taxon>
        <taxon>Pseudomonadati</taxon>
        <taxon>Pseudomonadota</taxon>
        <taxon>Gammaproteobacteria</taxon>
        <taxon>Alteromonadales</taxon>
        <taxon>Shewanellaceae</taxon>
        <taxon>Shewanella</taxon>
    </lineage>
</organism>
<keyword evidence="4 7" id="KW-0489">Methyltransferase</keyword>
<keyword evidence="2 7" id="KW-0963">Cytoplasm</keyword>
<feature type="binding site" evidence="7">
    <location>
        <begin position="35"/>
        <end position="37"/>
    </location>
    <ligand>
        <name>S-adenosyl-L-methionine</name>
        <dbReference type="ChEBI" id="CHEBI:59789"/>
    </ligand>
</feature>
<accession>A0A9X1Z844</accession>
<dbReference type="Proteomes" id="UP001139408">
    <property type="component" value="Unassembled WGS sequence"/>
</dbReference>
<gene>
    <name evidence="7 8" type="primary">rsmH</name>
    <name evidence="8" type="ORF">L2749_17515</name>
</gene>
<dbReference type="RefSeq" id="WP_188926416.1">
    <property type="nucleotide sequence ID" value="NZ_BMQI01000044.1"/>
</dbReference>
<comment type="caution">
    <text evidence="8">The sequence shown here is derived from an EMBL/GenBank/DDBJ whole genome shotgun (WGS) entry which is preliminary data.</text>
</comment>
<dbReference type="NCBIfam" id="TIGR00006">
    <property type="entry name" value="16S rRNA (cytosine(1402)-N(4))-methyltransferase RsmH"/>
    <property type="match status" value="1"/>
</dbReference>
<sequence>MSQEFAHLSVLLNETVEGLNIQSDGIYIDGTFGRGGHSRHVLSHLGANGRLIAIDRDPQAIEAAKQFADDSRFQIVHGSFGQLAQYVEELGLTGKINGVLLDLGVSSPQLDDAERGFSFLRDGPLDMRMDNSQGQTAAQWIARAEIEDMAWVFKTYGEEKNSRHIARCIAADREKTPFLRTKDLADLIARITKNKERNKHPATRVFQAIRIYINSELEQIDQALEGALTVLAPQGRLSVISFHSLEDRMVKRFIRRHSQGESVPHGLPITEAEINKSRKLKAVGKAMKPSEAELEQNPRARSSVLRVAERLDY</sequence>
<evidence type="ECO:0000256" key="3">
    <source>
        <dbReference type="ARBA" id="ARBA00022552"/>
    </source>
</evidence>
<evidence type="ECO:0000313" key="8">
    <source>
        <dbReference type="EMBL" id="MCL1107029.1"/>
    </source>
</evidence>
<feature type="binding site" evidence="7">
    <location>
        <position position="55"/>
    </location>
    <ligand>
        <name>S-adenosyl-L-methionine</name>
        <dbReference type="ChEBI" id="CHEBI:59789"/>
    </ligand>
</feature>
<dbReference type="Gene3D" id="1.10.150.170">
    <property type="entry name" value="Putative methyltransferase TM0872, insert domain"/>
    <property type="match status" value="1"/>
</dbReference>
<dbReference type="InterPro" id="IPR029063">
    <property type="entry name" value="SAM-dependent_MTases_sf"/>
</dbReference>
<feature type="binding site" evidence="7">
    <location>
        <position position="80"/>
    </location>
    <ligand>
        <name>S-adenosyl-L-methionine</name>
        <dbReference type="ChEBI" id="CHEBI:59789"/>
    </ligand>
</feature>
<evidence type="ECO:0000256" key="6">
    <source>
        <dbReference type="ARBA" id="ARBA00022691"/>
    </source>
</evidence>
<dbReference type="GO" id="GO:0005737">
    <property type="term" value="C:cytoplasm"/>
    <property type="evidence" value="ECO:0007669"/>
    <property type="project" value="UniProtKB-SubCell"/>
</dbReference>
<dbReference type="Gene3D" id="3.40.50.150">
    <property type="entry name" value="Vaccinia Virus protein VP39"/>
    <property type="match status" value="1"/>
</dbReference>
<evidence type="ECO:0000256" key="2">
    <source>
        <dbReference type="ARBA" id="ARBA00022490"/>
    </source>
</evidence>
<comment type="catalytic activity">
    <reaction evidence="7">
        <text>cytidine(1402) in 16S rRNA + S-adenosyl-L-methionine = N(4)-methylcytidine(1402) in 16S rRNA + S-adenosyl-L-homocysteine + H(+)</text>
        <dbReference type="Rhea" id="RHEA:42928"/>
        <dbReference type="Rhea" id="RHEA-COMP:10286"/>
        <dbReference type="Rhea" id="RHEA-COMP:10287"/>
        <dbReference type="ChEBI" id="CHEBI:15378"/>
        <dbReference type="ChEBI" id="CHEBI:57856"/>
        <dbReference type="ChEBI" id="CHEBI:59789"/>
        <dbReference type="ChEBI" id="CHEBI:74506"/>
        <dbReference type="ChEBI" id="CHEBI:82748"/>
        <dbReference type="EC" id="2.1.1.199"/>
    </reaction>
</comment>
<dbReference type="Pfam" id="PF01795">
    <property type="entry name" value="Methyltransf_5"/>
    <property type="match status" value="1"/>
</dbReference>
<keyword evidence="9" id="KW-1185">Reference proteome</keyword>
<evidence type="ECO:0000256" key="1">
    <source>
        <dbReference type="ARBA" id="ARBA00010396"/>
    </source>
</evidence>
<feature type="binding site" evidence="7">
    <location>
        <position position="102"/>
    </location>
    <ligand>
        <name>S-adenosyl-L-methionine</name>
        <dbReference type="ChEBI" id="CHEBI:59789"/>
    </ligand>
</feature>
<keyword evidence="3 7" id="KW-0698">rRNA processing</keyword>
<dbReference type="PANTHER" id="PTHR11265:SF0">
    <property type="entry name" value="12S RRNA N4-METHYLCYTIDINE METHYLTRANSFERASE"/>
    <property type="match status" value="1"/>
</dbReference>
<comment type="subcellular location">
    <subcellularLocation>
        <location evidence="7">Cytoplasm</location>
    </subcellularLocation>
</comment>
<dbReference type="InterPro" id="IPR002903">
    <property type="entry name" value="RsmH"/>
</dbReference>